<dbReference type="CDD" id="cd06008">
    <property type="entry name" value="NF-X1-zinc-finger"/>
    <property type="match status" value="1"/>
</dbReference>
<feature type="domain" description="RZ-type" evidence="9">
    <location>
        <begin position="1820"/>
        <end position="1895"/>
    </location>
</feature>
<evidence type="ECO:0000313" key="11">
    <source>
        <dbReference type="Proteomes" id="UP001642405"/>
    </source>
</evidence>
<keyword evidence="3" id="KW-0479">Metal-binding</keyword>
<dbReference type="Pfam" id="PF20173">
    <property type="entry name" value="ZnF_RZ-type"/>
    <property type="match status" value="1"/>
</dbReference>
<keyword evidence="11" id="KW-1185">Reference proteome</keyword>
<dbReference type="SUPFAM" id="SSF52540">
    <property type="entry name" value="P-loop containing nucleoside triphosphate hydrolases"/>
    <property type="match status" value="1"/>
</dbReference>
<evidence type="ECO:0000256" key="2">
    <source>
        <dbReference type="ARBA" id="ARBA00022490"/>
    </source>
</evidence>
<gene>
    <name evidence="10" type="ORF">SCUCBS95973_007397</name>
</gene>
<dbReference type="CDD" id="cd18808">
    <property type="entry name" value="SF1_C_Upf1"/>
    <property type="match status" value="1"/>
</dbReference>
<keyword evidence="5" id="KW-0378">Hydrolase</keyword>
<evidence type="ECO:0000256" key="4">
    <source>
        <dbReference type="ARBA" id="ARBA00022771"/>
    </source>
</evidence>
<keyword evidence="2" id="KW-0963">Cytoplasm</keyword>
<dbReference type="PANTHER" id="PTHR10887:SF445">
    <property type="entry name" value="NFX1-TYPE ZINC FINGER-CONTAINING PROTEIN 1"/>
    <property type="match status" value="1"/>
</dbReference>
<dbReference type="EMBL" id="CAWUHB010000051">
    <property type="protein sequence ID" value="CAK7229929.1"/>
    <property type="molecule type" value="Genomic_DNA"/>
</dbReference>
<protein>
    <recommendedName>
        <fullName evidence="9">RZ-type domain-containing protein</fullName>
    </recommendedName>
</protein>
<keyword evidence="4" id="KW-0863">Zinc-finger</keyword>
<comment type="caution">
    <text evidence="10">The sequence shown here is derived from an EMBL/GenBank/DDBJ whole genome shotgun (WGS) entry which is preliminary data.</text>
</comment>
<dbReference type="InterPro" id="IPR027417">
    <property type="entry name" value="P-loop_NTPase"/>
</dbReference>
<keyword evidence="6" id="KW-0862">Zinc</keyword>
<dbReference type="InterPro" id="IPR041677">
    <property type="entry name" value="DNA2/NAM7_AAA_11"/>
</dbReference>
<accession>A0ABP0CCZ6</accession>
<feature type="compositionally biased region" description="Low complexity" evidence="8">
    <location>
        <begin position="1524"/>
        <end position="1540"/>
    </location>
</feature>
<name>A0ABP0CCZ6_9PEZI</name>
<evidence type="ECO:0000313" key="10">
    <source>
        <dbReference type="EMBL" id="CAK7229929.1"/>
    </source>
</evidence>
<dbReference type="Proteomes" id="UP001642405">
    <property type="component" value="Unassembled WGS sequence"/>
</dbReference>
<evidence type="ECO:0000259" key="9">
    <source>
        <dbReference type="PROSITE" id="PS51981"/>
    </source>
</evidence>
<dbReference type="InterPro" id="IPR045055">
    <property type="entry name" value="DNA2/NAM7-like"/>
</dbReference>
<dbReference type="PROSITE" id="PS51981">
    <property type="entry name" value="ZF_RZ"/>
    <property type="match status" value="1"/>
</dbReference>
<reference evidence="10 11" key="1">
    <citation type="submission" date="2024-01" db="EMBL/GenBank/DDBJ databases">
        <authorList>
            <person name="Allen C."/>
            <person name="Tagirdzhanova G."/>
        </authorList>
    </citation>
    <scope>NUCLEOTIDE SEQUENCE [LARGE SCALE GENOMIC DNA]</scope>
</reference>
<dbReference type="Pfam" id="PF13086">
    <property type="entry name" value="AAA_11"/>
    <property type="match status" value="1"/>
</dbReference>
<dbReference type="PANTHER" id="PTHR10887">
    <property type="entry name" value="DNA2/NAM7 HELICASE FAMILY"/>
    <property type="match status" value="1"/>
</dbReference>
<keyword evidence="7" id="KW-0391">Immunity</keyword>
<feature type="region of interest" description="Disordered" evidence="8">
    <location>
        <begin position="1744"/>
        <end position="1765"/>
    </location>
</feature>
<evidence type="ECO:0000256" key="3">
    <source>
        <dbReference type="ARBA" id="ARBA00022723"/>
    </source>
</evidence>
<dbReference type="InterPro" id="IPR046439">
    <property type="entry name" value="ZF_RZ_dom"/>
</dbReference>
<feature type="compositionally biased region" description="Low complexity" evidence="8">
    <location>
        <begin position="1749"/>
        <end position="1765"/>
    </location>
</feature>
<sequence>MAGIAAAKMQLWKLEVCPLFKFAVHDTVVNSALLEEKVATIHNFLVGVGGARLTALFGFVSDLADAALHPQHPPDFSIISTAELSLAVLSTLLDCGTSHIINADFEMYTNKFRDVAAASEPALPQDKFSKLQAAQYATFIGRRLKVGSSIPNAGPTPRAVPVELASFRLRKDMPGELSADGPRHDNDHADIKKISIMPTPDEIKSPRGEYFPTTDPSSWHFSGIRGRLDREFRLLREDTVGQLRDVVRTEIEYLQRNAKNKDDKRARRPNKDGIQYCVYEDTVISAISFDKFAGPEFLVRVRQPANGRASSQATDPEPTKAEAAKSLKQRLDWWTIQAKKRLQPGGLVCAIDGLGSVDFFTVADSTMRSKTDITNVRFRRNAGIDNAEQPTYTLADDPNYAYMRLTLSGVEGQNQLSSSLAWFLQSMIKKGSRLLVEFPGVLLASFLHTLQALQSGSMLLNIPFVDIIAPDLNHDLQQQDGEDGEDGDGLFRDLPPPRYIQKPGFVLDMSCLTADKQALQHSLDTPASAEEIERKTQLDRTQATALLEALSRSMALIQGPPGTGKTFLGVHLLKVLLKNRKSANLGPILIVCYTNHALDQLLEHVLDSSPGVNILRMGSRSKSERLNKLNLREAAMEMVRTKPERHSMWETARKVEELSSRLKGQFSELSFSTSLPAIRTFLRDRHKAAYAQIFGEDNTDDGFVTVRGNAPDTFRMWRNGRSLHPDVPVEGRRLWTLPQQAREALVQQWQAESFEKASSGMETKYASYEAAKKASANARQAVDLRCMKEADIVGMTTTGLAKNCNLLQNLSSKVLLCEEAGEVLEAHMLVSLLPSVEHAILIGDHRQLRPRVQNYELSSESRRGQQFSFDRSLFERLVSPPLEGEAAVPYSQLTTQRRMHPFISALIRAPLYPALEDGPNVQTYPEVSGMARRLFWFNHAHLEDGAANGEKAGQDLTSMSRTNAFEVEMTVALVSHLFKQGTYADGDIAVLTPYLGQMMRLRQRLSNMFELTFNERDTADLEAADELSTNAMQSGSPDSDAAANKATNDASGADAKNDVDTVRGAGKQSATVKTKLLNSIRVATVDNFQGEEAKVVVVSLVRSNAQRRCGFLRTSNRINVLLSRAQHAMYILGNSDTCSDIPMWQSVISALDADGNMGPNLPVQCPRHPERVFEVSLPDHFVQFAPDGGCLQLCDKRLACGHSCTGRCHADVIHAAVKCLEPCPRPLKGCSHACTRPCGEPCVPLCRVLLPGTVLNLPCGHVLTSPQCAQAQQPDKIVCRQSVNRTIPGCGHGMAVPCHEDHAAETFKCRAMCGATLPSLSAMPSTLRYALQPLAVLSAMQRAVHVLRLATGFRVPRDAKCASTVATNVSPSVCGEQCPDVRFCQQCGDEDVLDQTVEFIFMSTYRETQLDHDPCIFPSCGHVLTISSMDGVMDMAKHYATQETEAGVNCPVALAASSSPFDMKEAKACPVCRGSLRNIARYGRIVRRAVLDESTKRFIRWAHQQHGELASLLMEQKELLESETASSAKNSGGSGSNTKGPKSFFSGKGRGALIKELLLSTDRSRFDSLITTRAAIVKYNAQVAADEQPYKRVADLVQFALNRRRTNDASLAPGQFVFDESVIQTGSSLHAGLLLMRCDILALEQVAAYLEKATFVNKTRLTVRGPFGEAHTTNPATNGIQTLKRLSKTSRFADLLEEFEASIALARSAKRTRQEAESRVCCVQLCLALWKLYGWTAKAVGGGEEEPVAAETTTTTTTTSPKVTTTAASLSREALKETAQQHLEEAWGLVKANQSLEDHVGAELQRLEAALGNIAFYQPVSADEMRAVYKAMSREFSGSGHWYTCANGHPFTVGECGMPMQQARCPECSAPVGGQDHVNAQGVQHADAIEELGRGVGRLGL</sequence>
<keyword evidence="5" id="KW-0067">ATP-binding</keyword>
<organism evidence="10 11">
    <name type="scientific">Sporothrix curviconia</name>
    <dbReference type="NCBI Taxonomy" id="1260050"/>
    <lineage>
        <taxon>Eukaryota</taxon>
        <taxon>Fungi</taxon>
        <taxon>Dikarya</taxon>
        <taxon>Ascomycota</taxon>
        <taxon>Pezizomycotina</taxon>
        <taxon>Sordariomycetes</taxon>
        <taxon>Sordariomycetidae</taxon>
        <taxon>Ophiostomatales</taxon>
        <taxon>Ophiostomataceae</taxon>
        <taxon>Sporothrix</taxon>
    </lineage>
</organism>
<proteinExistence type="predicted"/>
<dbReference type="Pfam" id="PF13087">
    <property type="entry name" value="AAA_12"/>
    <property type="match status" value="1"/>
</dbReference>
<evidence type="ECO:0000256" key="1">
    <source>
        <dbReference type="ARBA" id="ARBA00004496"/>
    </source>
</evidence>
<feature type="region of interest" description="Disordered" evidence="8">
    <location>
        <begin position="1030"/>
        <end position="1059"/>
    </location>
</feature>
<dbReference type="InterPro" id="IPR041679">
    <property type="entry name" value="DNA2/NAM7-like_C"/>
</dbReference>
<comment type="subcellular location">
    <subcellularLocation>
        <location evidence="1">Cytoplasm</location>
    </subcellularLocation>
</comment>
<keyword evidence="5" id="KW-0547">Nucleotide-binding</keyword>
<feature type="region of interest" description="Disordered" evidence="8">
    <location>
        <begin position="1523"/>
        <end position="1544"/>
    </location>
</feature>
<dbReference type="InterPro" id="IPR047187">
    <property type="entry name" value="SF1_C_Upf1"/>
</dbReference>
<dbReference type="CDD" id="cd17936">
    <property type="entry name" value="EEXXEc_NFX1"/>
    <property type="match status" value="1"/>
</dbReference>
<evidence type="ECO:0000256" key="6">
    <source>
        <dbReference type="ARBA" id="ARBA00022833"/>
    </source>
</evidence>
<keyword evidence="5" id="KW-0347">Helicase</keyword>
<dbReference type="Gene3D" id="3.40.50.300">
    <property type="entry name" value="P-loop containing nucleotide triphosphate hydrolases"/>
    <property type="match status" value="2"/>
</dbReference>
<evidence type="ECO:0000256" key="5">
    <source>
        <dbReference type="ARBA" id="ARBA00022806"/>
    </source>
</evidence>
<evidence type="ECO:0000256" key="8">
    <source>
        <dbReference type="SAM" id="MobiDB-lite"/>
    </source>
</evidence>
<evidence type="ECO:0000256" key="7">
    <source>
        <dbReference type="ARBA" id="ARBA00022859"/>
    </source>
</evidence>